<accession>A0AAD7SCW2</accession>
<dbReference type="EMBL" id="JAINUG010000078">
    <property type="protein sequence ID" value="KAJ8400144.1"/>
    <property type="molecule type" value="Genomic_DNA"/>
</dbReference>
<evidence type="ECO:0000313" key="3">
    <source>
        <dbReference type="Proteomes" id="UP001221898"/>
    </source>
</evidence>
<feature type="region of interest" description="Disordered" evidence="1">
    <location>
        <begin position="68"/>
        <end position="91"/>
    </location>
</feature>
<reference evidence="2" key="1">
    <citation type="journal article" date="2023" name="Science">
        <title>Genome structures resolve the early diversification of teleost fishes.</title>
        <authorList>
            <person name="Parey E."/>
            <person name="Louis A."/>
            <person name="Montfort J."/>
            <person name="Bouchez O."/>
            <person name="Roques C."/>
            <person name="Iampietro C."/>
            <person name="Lluch J."/>
            <person name="Castinel A."/>
            <person name="Donnadieu C."/>
            <person name="Desvignes T."/>
            <person name="Floi Bucao C."/>
            <person name="Jouanno E."/>
            <person name="Wen M."/>
            <person name="Mejri S."/>
            <person name="Dirks R."/>
            <person name="Jansen H."/>
            <person name="Henkel C."/>
            <person name="Chen W.J."/>
            <person name="Zahm M."/>
            <person name="Cabau C."/>
            <person name="Klopp C."/>
            <person name="Thompson A.W."/>
            <person name="Robinson-Rechavi M."/>
            <person name="Braasch I."/>
            <person name="Lecointre G."/>
            <person name="Bobe J."/>
            <person name="Postlethwait J.H."/>
            <person name="Berthelot C."/>
            <person name="Roest Crollius H."/>
            <person name="Guiguen Y."/>
        </authorList>
    </citation>
    <scope>NUCLEOTIDE SEQUENCE</scope>
    <source>
        <strain evidence="2">NC1722</strain>
    </source>
</reference>
<proteinExistence type="predicted"/>
<dbReference type="Proteomes" id="UP001221898">
    <property type="component" value="Unassembled WGS sequence"/>
</dbReference>
<keyword evidence="3" id="KW-1185">Reference proteome</keyword>
<protein>
    <submittedName>
        <fullName evidence="2">Uncharacterized protein</fullName>
    </submittedName>
</protein>
<organism evidence="2 3">
    <name type="scientific">Aldrovandia affinis</name>
    <dbReference type="NCBI Taxonomy" id="143900"/>
    <lineage>
        <taxon>Eukaryota</taxon>
        <taxon>Metazoa</taxon>
        <taxon>Chordata</taxon>
        <taxon>Craniata</taxon>
        <taxon>Vertebrata</taxon>
        <taxon>Euteleostomi</taxon>
        <taxon>Actinopterygii</taxon>
        <taxon>Neopterygii</taxon>
        <taxon>Teleostei</taxon>
        <taxon>Notacanthiformes</taxon>
        <taxon>Halosauridae</taxon>
        <taxon>Aldrovandia</taxon>
    </lineage>
</organism>
<evidence type="ECO:0000313" key="2">
    <source>
        <dbReference type="EMBL" id="KAJ8400144.1"/>
    </source>
</evidence>
<dbReference type="AlphaFoldDB" id="A0AAD7SCW2"/>
<comment type="caution">
    <text evidence="2">The sequence shown here is derived from an EMBL/GenBank/DDBJ whole genome shotgun (WGS) entry which is preliminary data.</text>
</comment>
<evidence type="ECO:0000256" key="1">
    <source>
        <dbReference type="SAM" id="MobiDB-lite"/>
    </source>
</evidence>
<name>A0AAD7SCW2_9TELE</name>
<sequence length="108" mass="12365">MGEQLDPTQRQDMLELVGRNRDVFSEEPGHTELPRHPIITESGKKVKQRPYHIPEARREALRTKIRSGPRECGCAVPEGTSTPGSNHGAEWPCYKERRTRFVQRTSTI</sequence>
<gene>
    <name evidence="2" type="ORF">AAFF_G00398380</name>
</gene>